<gene>
    <name evidence="1" type="ORF">AVEN_202861_1</name>
</gene>
<protein>
    <submittedName>
        <fullName evidence="1">Uncharacterized protein</fullName>
    </submittedName>
</protein>
<keyword evidence="2" id="KW-1185">Reference proteome</keyword>
<sequence length="164" mass="18730">MLSRPADGVPILQLYFLSPRQISLREHVHRNSGLQMFFTSNRLFRTDSSPTCYGELAPFCYHPREHWNHNRLRWCGMAGLRSSFSLVPAPDLHECNDDRPTSIESQQHKGFVLGRHGTLPQDIFFVLTRANTEYEIPPEARADITRWVCGISASQSILHGLGIQ</sequence>
<evidence type="ECO:0000313" key="2">
    <source>
        <dbReference type="Proteomes" id="UP000499080"/>
    </source>
</evidence>
<dbReference type="EMBL" id="BGPR01064410">
    <property type="protein sequence ID" value="GBO39386.1"/>
    <property type="molecule type" value="Genomic_DNA"/>
</dbReference>
<reference evidence="1 2" key="1">
    <citation type="journal article" date="2019" name="Sci. Rep.">
        <title>Orb-weaving spider Araneus ventricosus genome elucidates the spidroin gene catalogue.</title>
        <authorList>
            <person name="Kono N."/>
            <person name="Nakamura H."/>
            <person name="Ohtoshi R."/>
            <person name="Moran D.A.P."/>
            <person name="Shinohara A."/>
            <person name="Yoshida Y."/>
            <person name="Fujiwara M."/>
            <person name="Mori M."/>
            <person name="Tomita M."/>
            <person name="Arakawa K."/>
        </authorList>
    </citation>
    <scope>NUCLEOTIDE SEQUENCE [LARGE SCALE GENOMIC DNA]</scope>
</reference>
<accession>A0A4Y2WRL6</accession>
<dbReference type="Proteomes" id="UP000499080">
    <property type="component" value="Unassembled WGS sequence"/>
</dbReference>
<proteinExistence type="predicted"/>
<organism evidence="1 2">
    <name type="scientific">Araneus ventricosus</name>
    <name type="common">Orbweaver spider</name>
    <name type="synonym">Epeira ventricosa</name>
    <dbReference type="NCBI Taxonomy" id="182803"/>
    <lineage>
        <taxon>Eukaryota</taxon>
        <taxon>Metazoa</taxon>
        <taxon>Ecdysozoa</taxon>
        <taxon>Arthropoda</taxon>
        <taxon>Chelicerata</taxon>
        <taxon>Arachnida</taxon>
        <taxon>Araneae</taxon>
        <taxon>Araneomorphae</taxon>
        <taxon>Entelegynae</taxon>
        <taxon>Araneoidea</taxon>
        <taxon>Araneidae</taxon>
        <taxon>Araneus</taxon>
    </lineage>
</organism>
<comment type="caution">
    <text evidence="1">The sequence shown here is derived from an EMBL/GenBank/DDBJ whole genome shotgun (WGS) entry which is preliminary data.</text>
</comment>
<evidence type="ECO:0000313" key="1">
    <source>
        <dbReference type="EMBL" id="GBO39386.1"/>
    </source>
</evidence>
<dbReference type="AlphaFoldDB" id="A0A4Y2WRL6"/>
<name>A0A4Y2WRL6_ARAVE</name>